<evidence type="ECO:0000313" key="3">
    <source>
        <dbReference type="EMBL" id="KAH0743977.1"/>
    </source>
</evidence>
<comment type="caution">
    <text evidence="3">The sequence shown here is derived from an EMBL/GenBank/DDBJ whole genome shotgun (WGS) entry which is preliminary data.</text>
</comment>
<feature type="compositionally biased region" description="Low complexity" evidence="1">
    <location>
        <begin position="190"/>
        <end position="206"/>
    </location>
</feature>
<organism evidence="3 4">
    <name type="scientific">Solanum tuberosum</name>
    <name type="common">Potato</name>
    <dbReference type="NCBI Taxonomy" id="4113"/>
    <lineage>
        <taxon>Eukaryota</taxon>
        <taxon>Viridiplantae</taxon>
        <taxon>Streptophyta</taxon>
        <taxon>Embryophyta</taxon>
        <taxon>Tracheophyta</taxon>
        <taxon>Spermatophyta</taxon>
        <taxon>Magnoliopsida</taxon>
        <taxon>eudicotyledons</taxon>
        <taxon>Gunneridae</taxon>
        <taxon>Pentapetalae</taxon>
        <taxon>asterids</taxon>
        <taxon>lamiids</taxon>
        <taxon>Solanales</taxon>
        <taxon>Solanaceae</taxon>
        <taxon>Solanoideae</taxon>
        <taxon>Solaneae</taxon>
        <taxon>Solanum</taxon>
    </lineage>
</organism>
<evidence type="ECO:0000259" key="2">
    <source>
        <dbReference type="Pfam" id="PF13952"/>
    </source>
</evidence>
<protein>
    <recommendedName>
        <fullName evidence="2">DUF4216 domain-containing protein</fullName>
    </recommendedName>
</protein>
<dbReference type="EMBL" id="JAIVGD010000023">
    <property type="protein sequence ID" value="KAH0743977.1"/>
    <property type="molecule type" value="Genomic_DNA"/>
</dbReference>
<accession>A0ABQ7UAT1</accession>
<evidence type="ECO:0000313" key="4">
    <source>
        <dbReference type="Proteomes" id="UP000826656"/>
    </source>
</evidence>
<reference evidence="3 4" key="1">
    <citation type="journal article" date="2021" name="bioRxiv">
        <title>Chromosome-scale and haplotype-resolved genome assembly of a tetraploid potato cultivar.</title>
        <authorList>
            <person name="Sun H."/>
            <person name="Jiao W.-B."/>
            <person name="Krause K."/>
            <person name="Campoy J.A."/>
            <person name="Goel M."/>
            <person name="Folz-Donahue K."/>
            <person name="Kukat C."/>
            <person name="Huettel B."/>
            <person name="Schneeberger K."/>
        </authorList>
    </citation>
    <scope>NUCLEOTIDE SEQUENCE [LARGE SCALE GENOMIC DNA]</scope>
    <source>
        <strain evidence="3">SolTubOtavaFocal</strain>
        <tissue evidence="3">Leaves</tissue>
    </source>
</reference>
<dbReference type="PANTHER" id="PTHR48451">
    <property type="entry name" value="DUF4218 DOMAIN-CONTAINING PROTEIN"/>
    <property type="match status" value="1"/>
</dbReference>
<name>A0ABQ7UAT1_SOLTU</name>
<sequence length="280" mass="31750">MNLDISSTVSDDLKFLANGPAPHARRFTIFNINGIKFRTTSREHELKTQNNGVFLTSSTTCIASSSDGNLRLADLPYYEKLEDIIELNYYVNFSQLIHIGDREEHDPFIEASQAQMVYYVEDELDKGWNTVVHFKPRDFYDMGEGENEVLEIEFPVQDLDQFFEMPKQNQYKNMFKSAASSSLAPGHQHVPSSSSDGDSSQSVVPSTFDGVSSKPTKRKDNEDNHDWFVDVIDQHQVTKMVRMKIRDVHNMEKGLRIIVECDEYVVPIGKVAGIIAGVMG</sequence>
<dbReference type="PANTHER" id="PTHR48451:SF1">
    <property type="entry name" value="DUF4218 DOMAIN-CONTAINING PROTEIN"/>
    <property type="match status" value="1"/>
</dbReference>
<keyword evidence="4" id="KW-1185">Reference proteome</keyword>
<dbReference type="InterPro" id="IPR025312">
    <property type="entry name" value="DUF4216"/>
</dbReference>
<proteinExistence type="predicted"/>
<dbReference type="Pfam" id="PF13952">
    <property type="entry name" value="DUF4216"/>
    <property type="match status" value="1"/>
</dbReference>
<evidence type="ECO:0000256" key="1">
    <source>
        <dbReference type="SAM" id="MobiDB-lite"/>
    </source>
</evidence>
<feature type="domain" description="DUF4216" evidence="2">
    <location>
        <begin position="91"/>
        <end position="131"/>
    </location>
</feature>
<dbReference type="Proteomes" id="UP000826656">
    <property type="component" value="Unassembled WGS sequence"/>
</dbReference>
<feature type="region of interest" description="Disordered" evidence="1">
    <location>
        <begin position="182"/>
        <end position="222"/>
    </location>
</feature>
<gene>
    <name evidence="3" type="ORF">KY290_031970</name>
</gene>